<evidence type="ECO:0000313" key="3">
    <source>
        <dbReference type="Proteomes" id="UP000241193"/>
    </source>
</evidence>
<dbReference type="AlphaFoldDB" id="A0A2T4IHS8"/>
<sequence length="108" mass="11574">MSAQHALQQVLHTPNVLGYVLCGADGQVVARDGRETDALTGVLVHFTRVAGQFGQRFGLDSFHEAQIHGKPLTVLCLPWQGGALGVVLDSRARLAEVALTVRRAMDGE</sequence>
<dbReference type="Gene3D" id="3.30.450.30">
    <property type="entry name" value="Dynein light chain 2a, cytoplasmic"/>
    <property type="match status" value="1"/>
</dbReference>
<dbReference type="InterPro" id="IPR004942">
    <property type="entry name" value="Roadblock/LAMTOR2_dom"/>
</dbReference>
<dbReference type="OrthoDB" id="9796786at2"/>
<dbReference type="RefSeq" id="WP_107492478.1">
    <property type="nucleotide sequence ID" value="NZ_PZKC01000003.1"/>
</dbReference>
<proteinExistence type="predicted"/>
<comment type="caution">
    <text evidence="2">The sequence shown here is derived from an EMBL/GenBank/DDBJ whole genome shotgun (WGS) entry which is preliminary data.</text>
</comment>
<accession>A0A2T4IHS8</accession>
<gene>
    <name evidence="2" type="ORF">C8261_04490</name>
</gene>
<dbReference type="EMBL" id="PZKC01000003">
    <property type="protein sequence ID" value="PTD97276.1"/>
    <property type="molecule type" value="Genomic_DNA"/>
</dbReference>
<feature type="domain" description="Roadblock/LAMTOR2" evidence="1">
    <location>
        <begin position="6"/>
        <end position="83"/>
    </location>
</feature>
<reference evidence="2 3" key="1">
    <citation type="submission" date="2018-03" db="EMBL/GenBank/DDBJ databases">
        <authorList>
            <person name="Keele B.F."/>
        </authorList>
    </citation>
    <scope>NUCLEOTIDE SEQUENCE [LARGE SCALE GENOMIC DNA]</scope>
    <source>
        <strain evidence="2 3">D20</strain>
    </source>
</reference>
<keyword evidence="3" id="KW-1185">Reference proteome</keyword>
<dbReference type="Proteomes" id="UP000241193">
    <property type="component" value="Unassembled WGS sequence"/>
</dbReference>
<evidence type="ECO:0000259" key="1">
    <source>
        <dbReference type="Pfam" id="PF03259"/>
    </source>
</evidence>
<reference evidence="2 3" key="2">
    <citation type="submission" date="2018-04" db="EMBL/GenBank/DDBJ databases">
        <title>Thauera lacus sp. nov., isolated from an saline lake in Inner Mongolia, China.</title>
        <authorList>
            <person name="Liang Q.-Y."/>
        </authorList>
    </citation>
    <scope>NUCLEOTIDE SEQUENCE [LARGE SCALE GENOMIC DNA]</scope>
    <source>
        <strain evidence="2 3">D20</strain>
    </source>
</reference>
<protein>
    <recommendedName>
        <fullName evidence="1">Roadblock/LAMTOR2 domain-containing protein</fullName>
    </recommendedName>
</protein>
<dbReference type="SUPFAM" id="SSF103196">
    <property type="entry name" value="Roadblock/LC7 domain"/>
    <property type="match status" value="1"/>
</dbReference>
<dbReference type="Pfam" id="PF03259">
    <property type="entry name" value="Robl_LC7"/>
    <property type="match status" value="1"/>
</dbReference>
<name>A0A2T4IHS8_9RHOO</name>
<organism evidence="2 3">
    <name type="scientific">Pseudothauera lacus</name>
    <dbReference type="NCBI Taxonomy" id="2136175"/>
    <lineage>
        <taxon>Bacteria</taxon>
        <taxon>Pseudomonadati</taxon>
        <taxon>Pseudomonadota</taxon>
        <taxon>Betaproteobacteria</taxon>
        <taxon>Rhodocyclales</taxon>
        <taxon>Zoogloeaceae</taxon>
        <taxon>Pseudothauera</taxon>
    </lineage>
</organism>
<evidence type="ECO:0000313" key="2">
    <source>
        <dbReference type="EMBL" id="PTD97276.1"/>
    </source>
</evidence>